<name>A0AC34PV29_9BILA</name>
<dbReference type="Proteomes" id="UP000887576">
    <property type="component" value="Unplaced"/>
</dbReference>
<proteinExistence type="predicted"/>
<accession>A0AC34PV29</accession>
<protein>
    <submittedName>
        <fullName evidence="2">C-type lectin domain-containing protein</fullName>
    </submittedName>
</protein>
<dbReference type="WBParaSite" id="JU765_v2.g10268.t1">
    <property type="protein sequence ID" value="JU765_v2.g10268.t1"/>
    <property type="gene ID" value="JU765_v2.g10268"/>
</dbReference>
<evidence type="ECO:0000313" key="1">
    <source>
        <dbReference type="Proteomes" id="UP000887576"/>
    </source>
</evidence>
<reference evidence="2" key="1">
    <citation type="submission" date="2022-11" db="UniProtKB">
        <authorList>
            <consortium name="WormBaseParasite"/>
        </authorList>
    </citation>
    <scope>IDENTIFICATION</scope>
</reference>
<sequence>MKILYFLILLNFAVAWDGICPPGAVKSTTSNVCYTFASTTATFIQAQLYCNQQSGNLANVDSQFVNMLLIGSATNLGWSDFWIGASLTKVYNDAGVVKIWIWDGLDKILKYDDWGFNEPSNKGGCAGVKTSDGTWFAEDCGVRKNFVCSTPVKVNICDDEWIYFPSTDFCYRVFYHSDWTTAENNCVERGAHLVSIHSKEENDFLQGKLTLLSP</sequence>
<organism evidence="1 2">
    <name type="scientific">Panagrolaimus sp. JU765</name>
    <dbReference type="NCBI Taxonomy" id="591449"/>
    <lineage>
        <taxon>Eukaryota</taxon>
        <taxon>Metazoa</taxon>
        <taxon>Ecdysozoa</taxon>
        <taxon>Nematoda</taxon>
        <taxon>Chromadorea</taxon>
        <taxon>Rhabditida</taxon>
        <taxon>Tylenchina</taxon>
        <taxon>Panagrolaimomorpha</taxon>
        <taxon>Panagrolaimoidea</taxon>
        <taxon>Panagrolaimidae</taxon>
        <taxon>Panagrolaimus</taxon>
    </lineage>
</organism>
<evidence type="ECO:0000313" key="2">
    <source>
        <dbReference type="WBParaSite" id="JU765_v2.g10268.t1"/>
    </source>
</evidence>